<sequence length="789" mass="83282">MPRASLFPDRMQAGLRLPERAADRRPRRGPDPGSEGRDGLTLGEVGRLLRRRWALIALPTLLAFCLAVVFVQVVPPRYTGEAKVLLESRDSAFTRPQQDRGEIPVPIDEQAVASQVQVVMSRDIAREAIKRLGLVGNREFDPMVDGPGPLQRLMVLVGLMPNPLERDPEDRVLEKYFERLLVYPAGKSRILTIEFRSRDPDLAARAANTIADLYLDSLAAAKVDTARYASTWLGSNVEALRTRVSEAEAKVEAFRARNGLIGGGTGNQPIGTQQLTELSTQLIQARAAQADAAAKAKLIKEMIRDGRAFEIPDVANNELIRRAVEQRMGLKAQLALEARTLLPQHPRIKELNAQLAGLETQIRGAADRTVRTLENDARIAGSRVESLQAVVDSQRDVVIKGNAAEVQLRALDREAKAQREQLESYLGRFREAAARDAASAAPADGRVVSRAVVPDLPSFPRKLPIVAFSTVVAFLFAAGAVVARALLAGDPPGRGRGRPLPALEEADDVAPRPRPVARTARPAAAASAEADRAPADAGLAPAEAAPAPAIAAPAPAAAAMPAPAAPVAAPPPAAPAPAARGGADRAGADAPYDLDALVARLAAVETAGDGRRVLLVGTGSAADLDGLARCLGRAVARRARALVVRLDRGGEGPHPGLTDLIAGRSAFRDAIQPDPGSRLHVIGRGASDPALLVSERDGLGLTLDALGETYDWVVCCLDDGFAPAAQALVGAVAAWMDAVVIATTAEADDARLVALFESAEAAGAPEVIVAQEHVPAPVAMPAYPLRRSA</sequence>
<evidence type="ECO:0000256" key="6">
    <source>
        <dbReference type="SAM" id="Coils"/>
    </source>
</evidence>
<protein>
    <recommendedName>
        <fullName evidence="9">Polysaccharide chain length determinant N-terminal domain-containing protein</fullName>
    </recommendedName>
</protein>
<feature type="coiled-coil region" evidence="6">
    <location>
        <begin position="401"/>
        <end position="428"/>
    </location>
</feature>
<evidence type="ECO:0000256" key="3">
    <source>
        <dbReference type="ARBA" id="ARBA00022692"/>
    </source>
</evidence>
<dbReference type="Proteomes" id="UP001055167">
    <property type="component" value="Unassembled WGS sequence"/>
</dbReference>
<comment type="subcellular location">
    <subcellularLocation>
        <location evidence="1">Cell membrane</location>
        <topology evidence="1">Multi-pass membrane protein</topology>
    </subcellularLocation>
</comment>
<keyword evidence="3 8" id="KW-0812">Transmembrane</keyword>
<name>A0ABQ4R8J7_9HYPH</name>
<dbReference type="PANTHER" id="PTHR32309:SF13">
    <property type="entry name" value="FERRIC ENTEROBACTIN TRANSPORT PROTEIN FEPE"/>
    <property type="match status" value="1"/>
</dbReference>
<keyword evidence="6" id="KW-0175">Coiled coil</keyword>
<proteinExistence type="predicted"/>
<feature type="transmembrane region" description="Helical" evidence="8">
    <location>
        <begin position="53"/>
        <end position="74"/>
    </location>
</feature>
<feature type="region of interest" description="Disordered" evidence="7">
    <location>
        <begin position="1"/>
        <end position="40"/>
    </location>
</feature>
<feature type="region of interest" description="Disordered" evidence="7">
    <location>
        <begin position="563"/>
        <end position="585"/>
    </location>
</feature>
<keyword evidence="5 8" id="KW-0472">Membrane</keyword>
<evidence type="ECO:0000259" key="9">
    <source>
        <dbReference type="Pfam" id="PF02706"/>
    </source>
</evidence>
<evidence type="ECO:0000256" key="8">
    <source>
        <dbReference type="SAM" id="Phobius"/>
    </source>
</evidence>
<evidence type="ECO:0000256" key="1">
    <source>
        <dbReference type="ARBA" id="ARBA00004651"/>
    </source>
</evidence>
<comment type="caution">
    <text evidence="10">The sequence shown here is derived from an EMBL/GenBank/DDBJ whole genome shotgun (WGS) entry which is preliminary data.</text>
</comment>
<feature type="region of interest" description="Disordered" evidence="7">
    <location>
        <begin position="489"/>
        <end position="540"/>
    </location>
</feature>
<evidence type="ECO:0000256" key="2">
    <source>
        <dbReference type="ARBA" id="ARBA00022475"/>
    </source>
</evidence>
<feature type="compositionally biased region" description="Basic and acidic residues" evidence="7">
    <location>
        <begin position="17"/>
        <end position="38"/>
    </location>
</feature>
<keyword evidence="4 8" id="KW-1133">Transmembrane helix</keyword>
<evidence type="ECO:0000313" key="10">
    <source>
        <dbReference type="EMBL" id="GJD53215.1"/>
    </source>
</evidence>
<dbReference type="InterPro" id="IPR027417">
    <property type="entry name" value="P-loop_NTPase"/>
</dbReference>
<dbReference type="PANTHER" id="PTHR32309">
    <property type="entry name" value="TYROSINE-PROTEIN KINASE"/>
    <property type="match status" value="1"/>
</dbReference>
<reference evidence="10" key="1">
    <citation type="journal article" date="2021" name="Front. Microbiol.">
        <title>Comprehensive Comparative Genomics and Phenotyping of Methylobacterium Species.</title>
        <authorList>
            <person name="Alessa O."/>
            <person name="Ogura Y."/>
            <person name="Fujitani Y."/>
            <person name="Takami H."/>
            <person name="Hayashi T."/>
            <person name="Sahin N."/>
            <person name="Tani A."/>
        </authorList>
    </citation>
    <scope>NUCLEOTIDE SEQUENCE</scope>
    <source>
        <strain evidence="10">KCTC 52305</strain>
    </source>
</reference>
<evidence type="ECO:0000256" key="7">
    <source>
        <dbReference type="SAM" id="MobiDB-lite"/>
    </source>
</evidence>
<accession>A0ABQ4R8J7</accession>
<dbReference type="Gene3D" id="3.40.50.300">
    <property type="entry name" value="P-loop containing nucleotide triphosphate hydrolases"/>
    <property type="match status" value="1"/>
</dbReference>
<evidence type="ECO:0000313" key="11">
    <source>
        <dbReference type="Proteomes" id="UP001055167"/>
    </source>
</evidence>
<evidence type="ECO:0000256" key="4">
    <source>
        <dbReference type="ARBA" id="ARBA00022989"/>
    </source>
</evidence>
<dbReference type="EMBL" id="BPQH01000026">
    <property type="protein sequence ID" value="GJD53215.1"/>
    <property type="molecule type" value="Genomic_DNA"/>
</dbReference>
<gene>
    <name evidence="10" type="ORF">OPKNFCMD_5987</name>
</gene>
<dbReference type="InterPro" id="IPR050445">
    <property type="entry name" value="Bact_polysacc_biosynth/exp"/>
</dbReference>
<organism evidence="10 11">
    <name type="scientific">Methylobacterium crusticola</name>
    <dbReference type="NCBI Taxonomy" id="1697972"/>
    <lineage>
        <taxon>Bacteria</taxon>
        <taxon>Pseudomonadati</taxon>
        <taxon>Pseudomonadota</taxon>
        <taxon>Alphaproteobacteria</taxon>
        <taxon>Hyphomicrobiales</taxon>
        <taxon>Methylobacteriaceae</taxon>
        <taxon>Methylobacterium</taxon>
    </lineage>
</organism>
<keyword evidence="11" id="KW-1185">Reference proteome</keyword>
<feature type="compositionally biased region" description="Low complexity" evidence="7">
    <location>
        <begin position="516"/>
        <end position="528"/>
    </location>
</feature>
<dbReference type="RefSeq" id="WP_238314123.1">
    <property type="nucleotide sequence ID" value="NZ_BPQH01000026.1"/>
</dbReference>
<dbReference type="InterPro" id="IPR003856">
    <property type="entry name" value="LPS_length_determ_N"/>
</dbReference>
<feature type="transmembrane region" description="Helical" evidence="8">
    <location>
        <begin position="465"/>
        <end position="487"/>
    </location>
</feature>
<evidence type="ECO:0000256" key="5">
    <source>
        <dbReference type="ARBA" id="ARBA00023136"/>
    </source>
</evidence>
<keyword evidence="2" id="KW-1003">Cell membrane</keyword>
<feature type="domain" description="Polysaccharide chain length determinant N-terminal" evidence="9">
    <location>
        <begin position="40"/>
        <end position="131"/>
    </location>
</feature>
<reference evidence="10" key="2">
    <citation type="submission" date="2021-08" db="EMBL/GenBank/DDBJ databases">
        <authorList>
            <person name="Tani A."/>
            <person name="Ola A."/>
            <person name="Ogura Y."/>
            <person name="Katsura K."/>
            <person name="Hayashi T."/>
        </authorList>
    </citation>
    <scope>NUCLEOTIDE SEQUENCE</scope>
    <source>
        <strain evidence="10">KCTC 52305</strain>
    </source>
</reference>
<dbReference type="Pfam" id="PF02706">
    <property type="entry name" value="Wzz"/>
    <property type="match status" value="1"/>
</dbReference>